<dbReference type="GO" id="GO:0005524">
    <property type="term" value="F:ATP binding"/>
    <property type="evidence" value="ECO:0007669"/>
    <property type="project" value="UniProtKB-UniRule"/>
</dbReference>
<dbReference type="SUPFAM" id="SSF53623">
    <property type="entry name" value="MurD-like peptide ligases, catalytic domain"/>
    <property type="match status" value="1"/>
</dbReference>
<dbReference type="GO" id="GO:0051301">
    <property type="term" value="P:cell division"/>
    <property type="evidence" value="ECO:0007669"/>
    <property type="project" value="UniProtKB-KW"/>
</dbReference>
<dbReference type="InterPro" id="IPR004101">
    <property type="entry name" value="Mur_ligase_C"/>
</dbReference>
<dbReference type="Proteomes" id="UP000199118">
    <property type="component" value="Unassembled WGS sequence"/>
</dbReference>
<feature type="domain" description="Mur ligase C-terminal" evidence="10">
    <location>
        <begin position="335"/>
        <end position="444"/>
    </location>
</feature>
<dbReference type="EC" id="6.3.2.9" evidence="7 8"/>
<keyword evidence="3 7" id="KW-0963">Cytoplasm</keyword>
<dbReference type="STRING" id="356660.SAMN05444336_11064"/>
<dbReference type="GO" id="GO:0009252">
    <property type="term" value="P:peptidoglycan biosynthetic process"/>
    <property type="evidence" value="ECO:0007669"/>
    <property type="project" value="UniProtKB-UniRule"/>
</dbReference>
<comment type="catalytic activity">
    <reaction evidence="7 8">
        <text>UDP-N-acetyl-alpha-D-muramoyl-L-alanine + D-glutamate + ATP = UDP-N-acetyl-alpha-D-muramoyl-L-alanyl-D-glutamate + ADP + phosphate + H(+)</text>
        <dbReference type="Rhea" id="RHEA:16429"/>
        <dbReference type="ChEBI" id="CHEBI:15378"/>
        <dbReference type="ChEBI" id="CHEBI:29986"/>
        <dbReference type="ChEBI" id="CHEBI:30616"/>
        <dbReference type="ChEBI" id="CHEBI:43474"/>
        <dbReference type="ChEBI" id="CHEBI:83898"/>
        <dbReference type="ChEBI" id="CHEBI:83900"/>
        <dbReference type="ChEBI" id="CHEBI:456216"/>
        <dbReference type="EC" id="6.3.2.9"/>
    </reaction>
</comment>
<dbReference type="GO" id="GO:0071555">
    <property type="term" value="P:cell wall organization"/>
    <property type="evidence" value="ECO:0007669"/>
    <property type="project" value="UniProtKB-KW"/>
</dbReference>
<comment type="pathway">
    <text evidence="2 7 8">Cell wall biogenesis; peptidoglycan biosynthesis.</text>
</comment>
<evidence type="ECO:0000256" key="1">
    <source>
        <dbReference type="ARBA" id="ARBA00004496"/>
    </source>
</evidence>
<dbReference type="Pfam" id="PF08245">
    <property type="entry name" value="Mur_ligase_M"/>
    <property type="match status" value="1"/>
</dbReference>
<dbReference type="Gene3D" id="3.40.1190.10">
    <property type="entry name" value="Mur-like, catalytic domain"/>
    <property type="match status" value="1"/>
</dbReference>
<reference evidence="12 13" key="1">
    <citation type="submission" date="2016-10" db="EMBL/GenBank/DDBJ databases">
        <authorList>
            <person name="de Groot N.N."/>
        </authorList>
    </citation>
    <scope>NUCLEOTIDE SEQUENCE [LARGE SCALE GENOMIC DNA]</scope>
    <source>
        <strain evidence="12 13">DSM 17890</strain>
    </source>
</reference>
<dbReference type="Gene3D" id="3.90.190.20">
    <property type="entry name" value="Mur ligase, C-terminal domain"/>
    <property type="match status" value="1"/>
</dbReference>
<evidence type="ECO:0000256" key="9">
    <source>
        <dbReference type="SAM" id="MobiDB-lite"/>
    </source>
</evidence>
<gene>
    <name evidence="7" type="primary">murD</name>
    <name evidence="12" type="ORF">SAMN05444336_11064</name>
</gene>
<keyword evidence="6 7" id="KW-0067">ATP-binding</keyword>
<sequence length="496" mass="52221">MIPVTGYEGRVVGVLGLGRSGLAAARALEAGGARVLCWDDGEAARTRAEAQFFEIADLSRDGAWEAGLALLVVSPGIPALYPAPHPAVEQARARGVPVDNDVGLLFRALAASDFDDFDTPPRVVCVTGSNGKSTTTALIGHILETAHVPCQVGGNIGKGVLALDPIHDGDVLVLELSSYQIETARSLAPDVAVFLNLSDDHLDRHGGRGGYFAAKARLFELGAPERAVIGLDEPEGRALADRLRGRGMEGESPVVAISASRKLPDHEPAVTARKGFLAERRGGRQTASADLREMETLKGAHNHQNACAAWAACRALGLAPKVIEAGMRTFPGLAHRMERVAEREGVSFVNDSKATNADAAEKALLSYDRIRWIAGGVPKAGGIESLRPLFDRVACAYLIGEAAEDFAQTLGEIPHEFCGDLDSAVERAWAASGAGETILLSPACASFDQYPNFEARGDAFRARARRIAGLPEEDAPEAEAGAGPASETGSDQETTP</sequence>
<name>A0A1H3EM98_9RHOB</name>
<dbReference type="InterPro" id="IPR036565">
    <property type="entry name" value="Mur-like_cat_sf"/>
</dbReference>
<evidence type="ECO:0000256" key="4">
    <source>
        <dbReference type="ARBA" id="ARBA00022598"/>
    </source>
</evidence>
<dbReference type="UniPathway" id="UPA00219"/>
<comment type="subcellular location">
    <subcellularLocation>
        <location evidence="1 7 8">Cytoplasm</location>
    </subcellularLocation>
</comment>
<evidence type="ECO:0000256" key="5">
    <source>
        <dbReference type="ARBA" id="ARBA00022741"/>
    </source>
</evidence>
<dbReference type="HAMAP" id="MF_00639">
    <property type="entry name" value="MurD"/>
    <property type="match status" value="1"/>
</dbReference>
<dbReference type="Pfam" id="PF02875">
    <property type="entry name" value="Mur_ligase_C"/>
    <property type="match status" value="1"/>
</dbReference>
<dbReference type="PANTHER" id="PTHR43692">
    <property type="entry name" value="UDP-N-ACETYLMURAMOYLALANINE--D-GLUTAMATE LIGASE"/>
    <property type="match status" value="1"/>
</dbReference>
<evidence type="ECO:0000256" key="3">
    <source>
        <dbReference type="ARBA" id="ARBA00022490"/>
    </source>
</evidence>
<keyword evidence="7 8" id="KW-0961">Cell wall biogenesis/degradation</keyword>
<dbReference type="SUPFAM" id="SSF51984">
    <property type="entry name" value="MurCD N-terminal domain"/>
    <property type="match status" value="1"/>
</dbReference>
<dbReference type="PANTHER" id="PTHR43692:SF1">
    <property type="entry name" value="UDP-N-ACETYLMURAMOYLALANINE--D-GLUTAMATE LIGASE"/>
    <property type="match status" value="1"/>
</dbReference>
<evidence type="ECO:0000256" key="2">
    <source>
        <dbReference type="ARBA" id="ARBA00004752"/>
    </source>
</evidence>
<keyword evidence="5 7" id="KW-0547">Nucleotide-binding</keyword>
<evidence type="ECO:0000256" key="7">
    <source>
        <dbReference type="HAMAP-Rule" id="MF_00639"/>
    </source>
</evidence>
<evidence type="ECO:0000313" key="12">
    <source>
        <dbReference type="EMBL" id="SDX79084.1"/>
    </source>
</evidence>
<comment type="similarity">
    <text evidence="7">Belongs to the MurCDEF family.</text>
</comment>
<dbReference type="NCBIfam" id="TIGR01087">
    <property type="entry name" value="murD"/>
    <property type="match status" value="1"/>
</dbReference>
<evidence type="ECO:0000256" key="6">
    <source>
        <dbReference type="ARBA" id="ARBA00022840"/>
    </source>
</evidence>
<organism evidence="12 13">
    <name type="scientific">Albimonas donghaensis</name>
    <dbReference type="NCBI Taxonomy" id="356660"/>
    <lineage>
        <taxon>Bacteria</taxon>
        <taxon>Pseudomonadati</taxon>
        <taxon>Pseudomonadota</taxon>
        <taxon>Alphaproteobacteria</taxon>
        <taxon>Rhodobacterales</taxon>
        <taxon>Paracoccaceae</taxon>
        <taxon>Albimonas</taxon>
    </lineage>
</organism>
<keyword evidence="4 7" id="KW-0436">Ligase</keyword>
<keyword evidence="7 8" id="KW-0573">Peptidoglycan synthesis</keyword>
<proteinExistence type="inferred from homology"/>
<keyword evidence="7 8" id="KW-0131">Cell cycle</keyword>
<dbReference type="SUPFAM" id="SSF53244">
    <property type="entry name" value="MurD-like peptide ligases, peptide-binding domain"/>
    <property type="match status" value="1"/>
</dbReference>
<protein>
    <recommendedName>
        <fullName evidence="7 8">UDP-N-acetylmuramoylalanine--D-glutamate ligase</fullName>
        <ecNumber evidence="7 8">6.3.2.9</ecNumber>
    </recommendedName>
    <alternativeName>
        <fullName evidence="7">D-glutamic acid-adding enzyme</fullName>
    </alternativeName>
    <alternativeName>
        <fullName evidence="7">UDP-N-acetylmuramoyl-L-alanyl-D-glutamate synthetase</fullName>
    </alternativeName>
</protein>
<keyword evidence="13" id="KW-1185">Reference proteome</keyword>
<feature type="binding site" evidence="7">
    <location>
        <begin position="128"/>
        <end position="134"/>
    </location>
    <ligand>
        <name>ATP</name>
        <dbReference type="ChEBI" id="CHEBI:30616"/>
    </ligand>
</feature>
<feature type="domain" description="Mur ligase central" evidence="11">
    <location>
        <begin position="126"/>
        <end position="312"/>
    </location>
</feature>
<dbReference type="AlphaFoldDB" id="A0A1H3EM98"/>
<feature type="region of interest" description="Disordered" evidence="9">
    <location>
        <begin position="465"/>
        <end position="496"/>
    </location>
</feature>
<evidence type="ECO:0000313" key="13">
    <source>
        <dbReference type="Proteomes" id="UP000199118"/>
    </source>
</evidence>
<dbReference type="RefSeq" id="WP_092684723.1">
    <property type="nucleotide sequence ID" value="NZ_FNMZ01000010.1"/>
</dbReference>
<dbReference type="GO" id="GO:0008360">
    <property type="term" value="P:regulation of cell shape"/>
    <property type="evidence" value="ECO:0007669"/>
    <property type="project" value="UniProtKB-KW"/>
</dbReference>
<dbReference type="OrthoDB" id="9809796at2"/>
<evidence type="ECO:0000259" key="10">
    <source>
        <dbReference type="Pfam" id="PF02875"/>
    </source>
</evidence>
<dbReference type="InterPro" id="IPR005762">
    <property type="entry name" value="MurD"/>
</dbReference>
<accession>A0A1H3EM98</accession>
<feature type="compositionally biased region" description="Low complexity" evidence="9">
    <location>
        <begin position="478"/>
        <end position="487"/>
    </location>
</feature>
<keyword evidence="7 8" id="KW-0132">Cell division</keyword>
<comment type="function">
    <text evidence="7 8">Cell wall formation. Catalyzes the addition of glutamate to the nucleotide precursor UDP-N-acetylmuramoyl-L-alanine (UMA).</text>
</comment>
<dbReference type="GO" id="GO:0008764">
    <property type="term" value="F:UDP-N-acetylmuramoylalanine-D-glutamate ligase activity"/>
    <property type="evidence" value="ECO:0007669"/>
    <property type="project" value="UniProtKB-UniRule"/>
</dbReference>
<keyword evidence="7 8" id="KW-0133">Cell shape</keyword>
<dbReference type="EMBL" id="FNMZ01000010">
    <property type="protein sequence ID" value="SDX79084.1"/>
    <property type="molecule type" value="Genomic_DNA"/>
</dbReference>
<dbReference type="InterPro" id="IPR036615">
    <property type="entry name" value="Mur_ligase_C_dom_sf"/>
</dbReference>
<dbReference type="InterPro" id="IPR013221">
    <property type="entry name" value="Mur_ligase_cen"/>
</dbReference>
<dbReference type="Gene3D" id="3.40.50.720">
    <property type="entry name" value="NAD(P)-binding Rossmann-like Domain"/>
    <property type="match status" value="1"/>
</dbReference>
<evidence type="ECO:0000259" key="11">
    <source>
        <dbReference type="Pfam" id="PF08245"/>
    </source>
</evidence>
<evidence type="ECO:0000256" key="8">
    <source>
        <dbReference type="RuleBase" id="RU003664"/>
    </source>
</evidence>
<dbReference type="GO" id="GO:0005737">
    <property type="term" value="C:cytoplasm"/>
    <property type="evidence" value="ECO:0007669"/>
    <property type="project" value="UniProtKB-SubCell"/>
</dbReference>